<dbReference type="RefSeq" id="YP_009177706.1">
    <property type="nucleotide sequence ID" value="NC_028260.1"/>
</dbReference>
<organism evidence="1 2">
    <name type="scientific">Changping Tick Virus 2</name>
    <dbReference type="NCBI Taxonomy" id="1608044"/>
    <lineage>
        <taxon>Viruses</taxon>
        <taxon>Riboviria</taxon>
        <taxon>Orthornavirae</taxon>
        <taxon>Negarnaviricota</taxon>
        <taxon>Haploviricotina</taxon>
        <taxon>Monjiviricetes</taxon>
        <taxon>Jingchuvirales</taxon>
        <taxon>Chuviridae</taxon>
        <taxon>Mivirus</taxon>
        <taxon>Mivirus changpingense</taxon>
    </lineage>
</organism>
<dbReference type="KEGG" id="vg:26131629"/>
<sequence>MHLLNRLFQDRLRLTMALNQAGGGGRGLQPQGARRRQARPVEGIAAADLAFARIRNRWDREDIVARGFTPVTILDKLYTESDYLSEDEEGVQAHLLVARGDAWLRKAEDPQTMTICLAVANAVTPGLNTLPIDEANDRVRACLREFFRKEITRRELVNVTEEVWNSWMRPQEGVREAGVLSPLAWLPRTREGLAEFEWPENVQPTQVRLLIEQLLTVATERVKNLAITSLFTIAYISFAKKGDITTRKLEAILNQVQQEIGWQVEVTPHLIQELWRQVGVHIPYASIPDMFRHWEGLMAGRCLRLRVTLEQAAWVGLTQYTTIVKMFSEHPGFPWDRVAAILPADWQNFQAAIEAVGNQPYYGFQANLGAAAGTKFPSLGYVAKEMMIKVGGREGDAIRRYKGWIETPRAKAALDALINAWDPVGLVEGQDRDPGSVAATRAALRRALEPAQPAAGQGAEG</sequence>
<dbReference type="EMBL" id="KM817594">
    <property type="protein sequence ID" value="AJG39046.1"/>
    <property type="molecule type" value="Viral_cRNA"/>
</dbReference>
<name>A0A0B5KR95_9VIRU</name>
<dbReference type="OrthoDB" id="21222at10239"/>
<dbReference type="Proteomes" id="UP000214367">
    <property type="component" value="Segment"/>
</dbReference>
<dbReference type="GeneID" id="26131629"/>
<protein>
    <submittedName>
        <fullName evidence="1">Putative nucleoprotein</fullName>
    </submittedName>
</protein>
<reference evidence="1 2" key="1">
    <citation type="journal article" date="2015" name="Elife">
        <title>Unprecedented genomic diversity of RNA viruses in arthropods reveals the ancestry of negative-sense RNA viruses.</title>
        <authorList>
            <person name="Li C.X."/>
            <person name="Shi M."/>
            <person name="Tian J.H."/>
            <person name="Lin X.D."/>
            <person name="Kang Y.J."/>
            <person name="Chen L.J."/>
            <person name="Qin X.C."/>
            <person name="Xu J."/>
            <person name="Holmes E.C."/>
            <person name="Zhang Y.Z."/>
        </authorList>
    </citation>
    <scope>NUCLEOTIDE SEQUENCE [LARGE SCALE GENOMIC DNA]</scope>
    <source>
        <strain evidence="1 2">CP1-4</strain>
    </source>
</reference>
<keyword evidence="1" id="KW-0946">Virion</keyword>
<evidence type="ECO:0000313" key="2">
    <source>
        <dbReference type="Proteomes" id="UP000214367"/>
    </source>
</evidence>
<proteinExistence type="predicted"/>
<accession>A0A0B5KR95</accession>
<keyword evidence="1" id="KW-0543">Viral nucleoprotein</keyword>
<gene>
    <name evidence="1" type="primary">N</name>
</gene>
<evidence type="ECO:0000313" key="1">
    <source>
        <dbReference type="EMBL" id="AJG39046.1"/>
    </source>
</evidence>
<keyword evidence="2" id="KW-1185">Reference proteome</keyword>
<dbReference type="GO" id="GO:0019013">
    <property type="term" value="C:viral nucleocapsid"/>
    <property type="evidence" value="ECO:0007669"/>
    <property type="project" value="UniProtKB-KW"/>
</dbReference>